<dbReference type="EMBL" id="JBHUHT010000016">
    <property type="protein sequence ID" value="MFD2097112.1"/>
    <property type="molecule type" value="Genomic_DNA"/>
</dbReference>
<keyword evidence="3" id="KW-1185">Reference proteome</keyword>
<accession>A0ABW4XQ64</accession>
<reference evidence="3" key="1">
    <citation type="journal article" date="2019" name="Int. J. Syst. Evol. Microbiol.">
        <title>The Global Catalogue of Microorganisms (GCM) 10K type strain sequencing project: providing services to taxonomists for standard genome sequencing and annotation.</title>
        <authorList>
            <consortium name="The Broad Institute Genomics Platform"/>
            <consortium name="The Broad Institute Genome Sequencing Center for Infectious Disease"/>
            <person name="Wu L."/>
            <person name="Ma J."/>
        </authorList>
    </citation>
    <scope>NUCLEOTIDE SEQUENCE [LARGE SCALE GENOMIC DNA]</scope>
    <source>
        <strain evidence="3">CGMCC 1.10992</strain>
    </source>
</reference>
<dbReference type="PROSITE" id="PS51257">
    <property type="entry name" value="PROKAR_LIPOPROTEIN"/>
    <property type="match status" value="1"/>
</dbReference>
<gene>
    <name evidence="2" type="ORF">ACFSJ3_14040</name>
</gene>
<comment type="caution">
    <text evidence="2">The sequence shown here is derived from an EMBL/GenBank/DDBJ whole genome shotgun (WGS) entry which is preliminary data.</text>
</comment>
<proteinExistence type="predicted"/>
<name>A0ABW4XQ64_9GAMM</name>
<sequence length="134" mass="14688">MMCQVGKWLSCVLIGMVLIGCSGKPKPEMPKAVLNYHAEDDGSIAFTYTLPFVNPLFNQTSKQQKPKGGQYRSLQSASGPLDPALMGITDPQMEEMAEVGLDAALDEKALCLESITIKQRQWTHAGYQLSGHCR</sequence>
<dbReference type="Proteomes" id="UP001597380">
    <property type="component" value="Unassembled WGS sequence"/>
</dbReference>
<feature type="region of interest" description="Disordered" evidence="1">
    <location>
        <begin position="61"/>
        <end position="80"/>
    </location>
</feature>
<dbReference type="RefSeq" id="WP_345339963.1">
    <property type="nucleotide sequence ID" value="NZ_BAABLI010000012.1"/>
</dbReference>
<organism evidence="2 3">
    <name type="scientific">Corallincola platygyrae</name>
    <dbReference type="NCBI Taxonomy" id="1193278"/>
    <lineage>
        <taxon>Bacteria</taxon>
        <taxon>Pseudomonadati</taxon>
        <taxon>Pseudomonadota</taxon>
        <taxon>Gammaproteobacteria</taxon>
        <taxon>Alteromonadales</taxon>
        <taxon>Psychromonadaceae</taxon>
        <taxon>Corallincola</taxon>
    </lineage>
</organism>
<evidence type="ECO:0000313" key="2">
    <source>
        <dbReference type="EMBL" id="MFD2097112.1"/>
    </source>
</evidence>
<evidence type="ECO:0000256" key="1">
    <source>
        <dbReference type="SAM" id="MobiDB-lite"/>
    </source>
</evidence>
<evidence type="ECO:0000313" key="3">
    <source>
        <dbReference type="Proteomes" id="UP001597380"/>
    </source>
</evidence>
<protein>
    <recommendedName>
        <fullName evidence="4">Lipoprotein</fullName>
    </recommendedName>
</protein>
<evidence type="ECO:0008006" key="4">
    <source>
        <dbReference type="Google" id="ProtNLM"/>
    </source>
</evidence>